<evidence type="ECO:0000256" key="3">
    <source>
        <dbReference type="ARBA" id="ARBA00022816"/>
    </source>
</evidence>
<keyword evidence="3" id="KW-0509">mRNA transport</keyword>
<dbReference type="OrthoDB" id="2538017at2759"/>
<dbReference type="EMBL" id="MU251516">
    <property type="protein sequence ID" value="KAG9233092.1"/>
    <property type="molecule type" value="Genomic_DNA"/>
</dbReference>
<sequence length="510" mass="51975">MALARSASGPGGLSINTNSANNLFGSSTPSAGAMFGSTAANKPATGLFGSSVMGTAASQSGSLFGAAPTSQPQAGGVFGTAASQPQTGGLFGSAATTSQPQLGGLFGAANAATEPQSGGLFGATTPAAPSGLFGGTKPQIGGLFGSSMTTSQPQTGGLFGAGATATQPQQTGGLFGAAPAKPAEGLFGSTSTPQTSSPFGGLNNQNQQNKPATSLFGGLGSTQNQGPQQQQNSMFASQNQNQGPGLLAGGLSLGQGNQQNAQTVPGVRIDVSNLRGTTRYNDLYEELQQEFTKMDQVIQGQIKLKNDCDAILPAHDQQLSRVPADVAFCNRKLTGVEGALISDVKSIAYARELVKIDAENAKLSFKAIDNLKLPAQYHNQGMWSTTPSDNRDGGEEQDIVGLFSKTADELSATLNKNQNTISEIEQHLRNVEAGSAQQISAFIARRNGSSAVHEDPVAELAAALREFEQSILSVAGNVGGARESVQNLQLGGFSAPSNGSAGNGRRSGVY</sequence>
<protein>
    <recommendedName>
        <fullName evidence="11">Nucleoporin NUP49/NSP49</fullName>
    </recommendedName>
</protein>
<reference evidence="9" key="1">
    <citation type="journal article" date="2021" name="IMA Fungus">
        <title>Genomic characterization of three marine fungi, including Emericellopsis atlantica sp. nov. with signatures of a generalist lifestyle and marine biomass degradation.</title>
        <authorList>
            <person name="Hagestad O.C."/>
            <person name="Hou L."/>
            <person name="Andersen J.H."/>
            <person name="Hansen E.H."/>
            <person name="Altermark B."/>
            <person name="Li C."/>
            <person name="Kuhnert E."/>
            <person name="Cox R.J."/>
            <person name="Crous P.W."/>
            <person name="Spatafora J.W."/>
            <person name="Lail K."/>
            <person name="Amirebrahimi M."/>
            <person name="Lipzen A."/>
            <person name="Pangilinan J."/>
            <person name="Andreopoulos W."/>
            <person name="Hayes R.D."/>
            <person name="Ng V."/>
            <person name="Grigoriev I.V."/>
            <person name="Jackson S.A."/>
            <person name="Sutton T.D.S."/>
            <person name="Dobson A.D.W."/>
            <person name="Rama T."/>
        </authorList>
    </citation>
    <scope>NUCLEOTIDE SEQUENCE</scope>
    <source>
        <strain evidence="9">TRa018bII</strain>
    </source>
</reference>
<keyword evidence="6" id="KW-0906">Nuclear pore complex</keyword>
<evidence type="ECO:0000256" key="1">
    <source>
        <dbReference type="ARBA" id="ARBA00004567"/>
    </source>
</evidence>
<dbReference type="Pfam" id="PF21121">
    <property type="entry name" value="Nup49_C"/>
    <property type="match status" value="1"/>
</dbReference>
<dbReference type="InterPro" id="IPR025574">
    <property type="entry name" value="Nucleoporin_FG_rpt"/>
</dbReference>
<evidence type="ECO:0000256" key="7">
    <source>
        <dbReference type="ARBA" id="ARBA00023242"/>
    </source>
</evidence>
<dbReference type="AlphaFoldDB" id="A0A9P7YGI6"/>
<feature type="region of interest" description="Disordered" evidence="8">
    <location>
        <begin position="204"/>
        <end position="243"/>
    </location>
</feature>
<keyword evidence="5" id="KW-0811">Translocation</keyword>
<evidence type="ECO:0000256" key="5">
    <source>
        <dbReference type="ARBA" id="ARBA00023010"/>
    </source>
</evidence>
<dbReference type="PANTHER" id="PTHR13437">
    <property type="entry name" value="NUCLEOPORIN P58/P45 NUCLEOPORIN-LIKE PROTEIN 1"/>
    <property type="match status" value="1"/>
</dbReference>
<feature type="compositionally biased region" description="Low complexity" evidence="8">
    <location>
        <begin position="497"/>
        <end position="510"/>
    </location>
</feature>
<keyword evidence="4" id="KW-0653">Protein transport</keyword>
<keyword evidence="7" id="KW-0539">Nucleus</keyword>
<evidence type="ECO:0000256" key="4">
    <source>
        <dbReference type="ARBA" id="ARBA00022927"/>
    </source>
</evidence>
<dbReference type="Pfam" id="PF13634">
    <property type="entry name" value="Nucleoporin_FG"/>
    <property type="match status" value="2"/>
</dbReference>
<accession>A0A9P7YGI6</accession>
<name>A0A9P7YGI6_9HELO</name>
<dbReference type="InterPro" id="IPR024882">
    <property type="entry name" value="NUP58/p45/49"/>
</dbReference>
<dbReference type="GO" id="GO:0051028">
    <property type="term" value="P:mRNA transport"/>
    <property type="evidence" value="ECO:0007669"/>
    <property type="project" value="UniProtKB-KW"/>
</dbReference>
<evidence type="ECO:0000256" key="8">
    <source>
        <dbReference type="SAM" id="MobiDB-lite"/>
    </source>
</evidence>
<comment type="caution">
    <text evidence="9">The sequence shown here is derived from an EMBL/GenBank/DDBJ whole genome shotgun (WGS) entry which is preliminary data.</text>
</comment>
<evidence type="ECO:0000313" key="10">
    <source>
        <dbReference type="Proteomes" id="UP000824998"/>
    </source>
</evidence>
<gene>
    <name evidence="9" type="ORF">BJ875DRAFT_544033</name>
</gene>
<proteinExistence type="predicted"/>
<dbReference type="GO" id="GO:0008139">
    <property type="term" value="F:nuclear localization sequence binding"/>
    <property type="evidence" value="ECO:0007669"/>
    <property type="project" value="InterPro"/>
</dbReference>
<dbReference type="Proteomes" id="UP000824998">
    <property type="component" value="Unassembled WGS sequence"/>
</dbReference>
<dbReference type="GO" id="GO:0005643">
    <property type="term" value="C:nuclear pore"/>
    <property type="evidence" value="ECO:0007669"/>
    <property type="project" value="UniProtKB-SubCell"/>
</dbReference>
<keyword evidence="2" id="KW-0813">Transport</keyword>
<evidence type="ECO:0000256" key="6">
    <source>
        <dbReference type="ARBA" id="ARBA00023132"/>
    </source>
</evidence>
<comment type="subcellular location">
    <subcellularLocation>
        <location evidence="1">Nucleus</location>
        <location evidence="1">Nuclear pore complex</location>
    </subcellularLocation>
</comment>
<evidence type="ECO:0008006" key="11">
    <source>
        <dbReference type="Google" id="ProtNLM"/>
    </source>
</evidence>
<organism evidence="9 10">
    <name type="scientific">Amylocarpus encephaloides</name>
    <dbReference type="NCBI Taxonomy" id="45428"/>
    <lineage>
        <taxon>Eukaryota</taxon>
        <taxon>Fungi</taxon>
        <taxon>Dikarya</taxon>
        <taxon>Ascomycota</taxon>
        <taxon>Pezizomycotina</taxon>
        <taxon>Leotiomycetes</taxon>
        <taxon>Helotiales</taxon>
        <taxon>Helotiales incertae sedis</taxon>
        <taxon>Amylocarpus</taxon>
    </lineage>
</organism>
<dbReference type="GO" id="GO:0017056">
    <property type="term" value="F:structural constituent of nuclear pore"/>
    <property type="evidence" value="ECO:0007669"/>
    <property type="project" value="InterPro"/>
</dbReference>
<keyword evidence="10" id="KW-1185">Reference proteome</keyword>
<dbReference type="GO" id="GO:0015031">
    <property type="term" value="P:protein transport"/>
    <property type="evidence" value="ECO:0007669"/>
    <property type="project" value="UniProtKB-KW"/>
</dbReference>
<feature type="compositionally biased region" description="Low complexity" evidence="8">
    <location>
        <begin position="223"/>
        <end position="232"/>
    </location>
</feature>
<feature type="region of interest" description="Disordered" evidence="8">
    <location>
        <begin position="490"/>
        <end position="510"/>
    </location>
</feature>
<evidence type="ECO:0000313" key="9">
    <source>
        <dbReference type="EMBL" id="KAG9233092.1"/>
    </source>
</evidence>
<dbReference type="PANTHER" id="PTHR13437:SF2">
    <property type="entry name" value="NUCLEOPORIN P58_P45"/>
    <property type="match status" value="1"/>
</dbReference>
<evidence type="ECO:0000256" key="2">
    <source>
        <dbReference type="ARBA" id="ARBA00022448"/>
    </source>
</evidence>